<dbReference type="OrthoDB" id="619048at2759"/>
<dbReference type="EMBL" id="LWDX02075463">
    <property type="protein sequence ID" value="OEL12892.1"/>
    <property type="molecule type" value="Genomic_DNA"/>
</dbReference>
<dbReference type="InterPro" id="IPR005174">
    <property type="entry name" value="KIB1-4_b-propeller"/>
</dbReference>
<organism evidence="2 3">
    <name type="scientific">Dichanthelium oligosanthes</name>
    <dbReference type="NCBI Taxonomy" id="888268"/>
    <lineage>
        <taxon>Eukaryota</taxon>
        <taxon>Viridiplantae</taxon>
        <taxon>Streptophyta</taxon>
        <taxon>Embryophyta</taxon>
        <taxon>Tracheophyta</taxon>
        <taxon>Spermatophyta</taxon>
        <taxon>Magnoliopsida</taxon>
        <taxon>Liliopsida</taxon>
        <taxon>Poales</taxon>
        <taxon>Poaceae</taxon>
        <taxon>PACMAD clade</taxon>
        <taxon>Panicoideae</taxon>
        <taxon>Panicodae</taxon>
        <taxon>Paniceae</taxon>
        <taxon>Dichantheliinae</taxon>
        <taxon>Dichanthelium</taxon>
    </lineage>
</organism>
<evidence type="ECO:0000259" key="1">
    <source>
        <dbReference type="Pfam" id="PF03478"/>
    </source>
</evidence>
<sequence>MSFDGRFYCATTRAVMVVETGADDQPLRLAIAARLARPLSRMMMDTVHLVDNDGELTLVDRRRLDRRYEVYRVDLDAMKLVPVRGLGGRAVFTGWERALCVSPSVFPSLSADTIYLGFDSLLTGYTDDSPIHLMDGTSESRRFNYDMTICRPCGVQKSDMMAQRG</sequence>
<dbReference type="PANTHER" id="PTHR33165">
    <property type="entry name" value="F-BOX DOMAIN CONTAINING PROTEIN-LIKE-RELATED"/>
    <property type="match status" value="1"/>
</dbReference>
<keyword evidence="3" id="KW-1185">Reference proteome</keyword>
<dbReference type="AlphaFoldDB" id="A0A1E5UJ33"/>
<evidence type="ECO:0000313" key="2">
    <source>
        <dbReference type="EMBL" id="OEL12892.1"/>
    </source>
</evidence>
<comment type="caution">
    <text evidence="2">The sequence shown here is derived from an EMBL/GenBank/DDBJ whole genome shotgun (WGS) entry which is preliminary data.</text>
</comment>
<evidence type="ECO:0000313" key="3">
    <source>
        <dbReference type="Proteomes" id="UP000095767"/>
    </source>
</evidence>
<proteinExistence type="predicted"/>
<protein>
    <recommendedName>
        <fullName evidence="1">KIB1-4 beta-propeller domain-containing protein</fullName>
    </recommendedName>
</protein>
<dbReference type="Proteomes" id="UP000095767">
    <property type="component" value="Unassembled WGS sequence"/>
</dbReference>
<dbReference type="Pfam" id="PF03478">
    <property type="entry name" value="Beta-prop_KIB1-4"/>
    <property type="match status" value="1"/>
</dbReference>
<gene>
    <name evidence="2" type="ORF">BAE44_0026087</name>
</gene>
<dbReference type="PANTHER" id="PTHR33165:SF63">
    <property type="entry name" value="OS03G0792300 PROTEIN"/>
    <property type="match status" value="1"/>
</dbReference>
<reference evidence="2 3" key="1">
    <citation type="submission" date="2016-09" db="EMBL/GenBank/DDBJ databases">
        <title>The draft genome of Dichanthelium oligosanthes: A C3 panicoid grass species.</title>
        <authorList>
            <person name="Studer A.J."/>
            <person name="Schnable J.C."/>
            <person name="Brutnell T.P."/>
        </authorList>
    </citation>
    <scope>NUCLEOTIDE SEQUENCE [LARGE SCALE GENOMIC DNA]</scope>
    <source>
        <strain evidence="3">cv. Kellogg 1175</strain>
        <tissue evidence="2">Leaf</tissue>
    </source>
</reference>
<feature type="domain" description="KIB1-4 beta-propeller" evidence="1">
    <location>
        <begin position="2"/>
        <end position="117"/>
    </location>
</feature>
<accession>A0A1E5UJ33</accession>
<name>A0A1E5UJ33_9POAL</name>